<keyword evidence="1 3" id="KW-0378">Hydrolase</keyword>
<dbReference type="Pfam" id="PF07859">
    <property type="entry name" value="Abhydrolase_3"/>
    <property type="match status" value="1"/>
</dbReference>
<evidence type="ECO:0000256" key="1">
    <source>
        <dbReference type="ARBA" id="ARBA00022801"/>
    </source>
</evidence>
<dbReference type="EMBL" id="RJSF01000037">
    <property type="protein sequence ID" value="RNM14804.1"/>
    <property type="molecule type" value="Genomic_DNA"/>
</dbReference>
<dbReference type="OrthoDB" id="3181909at2"/>
<dbReference type="Proteomes" id="UP000279994">
    <property type="component" value="Unassembled WGS sequence"/>
</dbReference>
<name>A0A3N0GQQ0_9ACTN</name>
<dbReference type="GO" id="GO:0016787">
    <property type="term" value="F:hydrolase activity"/>
    <property type="evidence" value="ECO:0007669"/>
    <property type="project" value="UniProtKB-KW"/>
</dbReference>
<organism evidence="3 4">
    <name type="scientific">Nocardioides pocheonensis</name>
    <dbReference type="NCBI Taxonomy" id="661485"/>
    <lineage>
        <taxon>Bacteria</taxon>
        <taxon>Bacillati</taxon>
        <taxon>Actinomycetota</taxon>
        <taxon>Actinomycetes</taxon>
        <taxon>Propionibacteriales</taxon>
        <taxon>Nocardioidaceae</taxon>
        <taxon>Nocardioides</taxon>
    </lineage>
</organism>
<proteinExistence type="predicted"/>
<dbReference type="SUPFAM" id="SSF53474">
    <property type="entry name" value="alpha/beta-Hydrolases"/>
    <property type="match status" value="1"/>
</dbReference>
<reference evidence="3 4" key="1">
    <citation type="submission" date="2018-11" db="EMBL/GenBank/DDBJ databases">
        <authorList>
            <person name="Li F."/>
        </authorList>
    </citation>
    <scope>NUCLEOTIDE SEQUENCE [LARGE SCALE GENOMIC DNA]</scope>
    <source>
        <strain evidence="3 4">Gsoil 818</strain>
    </source>
</reference>
<accession>A0A3N0GQQ0</accession>
<dbReference type="InterPro" id="IPR013094">
    <property type="entry name" value="AB_hydrolase_3"/>
</dbReference>
<dbReference type="PANTHER" id="PTHR48081">
    <property type="entry name" value="AB HYDROLASE SUPERFAMILY PROTEIN C4A8.06C"/>
    <property type="match status" value="1"/>
</dbReference>
<sequence>MAAHAARTAVETALARAAMVLPERAQRALLRRPVVLDGQRLSTEMQMMLALQRLARQPELGVLPLPQSREVVVRQGRMVAGRQPIGALRELTVDGAGGPLAARLYIPSSRLGADPVPTLLFLHGGGMCLGDLDSHDGACRHLAERSGVQVLSVDYPLAPEHPFPAPVEECFAAYRWLVENAHAVNADPERLAVGGDSAGGYLAATTAIRAAEAGLPMAFQLLVYPCTDFVNRSRSKELFDGGGFYLSREGMDRLTDWYFADPATRADPLGSVLLRDAFPEGLAPAHVVTAGFDPLRDEGEAYADLLAAHGVPVTRKRYPSMIHGFFNVVGVGREARAHSAEIAGVLGRALP</sequence>
<keyword evidence="4" id="KW-1185">Reference proteome</keyword>
<dbReference type="PANTHER" id="PTHR48081:SF8">
    <property type="entry name" value="ALPHA_BETA HYDROLASE FOLD-3 DOMAIN-CONTAINING PROTEIN-RELATED"/>
    <property type="match status" value="1"/>
</dbReference>
<evidence type="ECO:0000313" key="4">
    <source>
        <dbReference type="Proteomes" id="UP000279994"/>
    </source>
</evidence>
<protein>
    <submittedName>
        <fullName evidence="3">Alpha/beta hydrolase</fullName>
    </submittedName>
</protein>
<feature type="domain" description="Alpha/beta hydrolase fold-3" evidence="2">
    <location>
        <begin position="119"/>
        <end position="326"/>
    </location>
</feature>
<dbReference type="AlphaFoldDB" id="A0A3N0GQQ0"/>
<comment type="caution">
    <text evidence="3">The sequence shown here is derived from an EMBL/GenBank/DDBJ whole genome shotgun (WGS) entry which is preliminary data.</text>
</comment>
<gene>
    <name evidence="3" type="ORF">EFL26_10065</name>
</gene>
<dbReference type="Gene3D" id="3.40.50.1820">
    <property type="entry name" value="alpha/beta hydrolase"/>
    <property type="match status" value="1"/>
</dbReference>
<dbReference type="InterPro" id="IPR050300">
    <property type="entry name" value="GDXG_lipolytic_enzyme"/>
</dbReference>
<evidence type="ECO:0000313" key="3">
    <source>
        <dbReference type="EMBL" id="RNM14804.1"/>
    </source>
</evidence>
<dbReference type="InterPro" id="IPR029058">
    <property type="entry name" value="AB_hydrolase_fold"/>
</dbReference>
<evidence type="ECO:0000259" key="2">
    <source>
        <dbReference type="Pfam" id="PF07859"/>
    </source>
</evidence>